<comment type="subcellular location">
    <subcellularLocation>
        <location evidence="1 8">Cell membrane</location>
        <topology evidence="1 8">Multi-pass membrane protein</topology>
    </subcellularLocation>
</comment>
<evidence type="ECO:0000256" key="4">
    <source>
        <dbReference type="ARBA" id="ARBA00022475"/>
    </source>
</evidence>
<evidence type="ECO:0000313" key="10">
    <source>
        <dbReference type="EMBL" id="GFZ03932.1"/>
    </source>
</evidence>
<keyword evidence="4 8" id="KW-1003">Cell membrane</keyword>
<keyword evidence="6 8" id="KW-1133">Transmembrane helix</keyword>
<evidence type="ECO:0000259" key="9">
    <source>
        <dbReference type="Pfam" id="PF04535"/>
    </source>
</evidence>
<feature type="domain" description="Casparian strip membrane protein" evidence="9">
    <location>
        <begin position="23"/>
        <end position="165"/>
    </location>
</feature>
<dbReference type="AlphaFoldDB" id="A0A7J0FZ00"/>
<dbReference type="GO" id="GO:0005886">
    <property type="term" value="C:plasma membrane"/>
    <property type="evidence" value="ECO:0007669"/>
    <property type="project" value="UniProtKB-SubCell"/>
</dbReference>
<evidence type="ECO:0000256" key="1">
    <source>
        <dbReference type="ARBA" id="ARBA00004651"/>
    </source>
</evidence>
<dbReference type="NCBIfam" id="TIGR01569">
    <property type="entry name" value="A_tha_TIGR01569"/>
    <property type="match status" value="1"/>
</dbReference>
<dbReference type="InterPro" id="IPR006702">
    <property type="entry name" value="CASP_dom"/>
</dbReference>
<organism evidence="10 11">
    <name type="scientific">Actinidia rufa</name>
    <dbReference type="NCBI Taxonomy" id="165716"/>
    <lineage>
        <taxon>Eukaryota</taxon>
        <taxon>Viridiplantae</taxon>
        <taxon>Streptophyta</taxon>
        <taxon>Embryophyta</taxon>
        <taxon>Tracheophyta</taxon>
        <taxon>Spermatophyta</taxon>
        <taxon>Magnoliopsida</taxon>
        <taxon>eudicotyledons</taxon>
        <taxon>Gunneridae</taxon>
        <taxon>Pentapetalae</taxon>
        <taxon>asterids</taxon>
        <taxon>Ericales</taxon>
        <taxon>Actinidiaceae</taxon>
        <taxon>Actinidia</taxon>
    </lineage>
</organism>
<evidence type="ECO:0000256" key="5">
    <source>
        <dbReference type="ARBA" id="ARBA00022692"/>
    </source>
</evidence>
<accession>A0A7J0FZ00</accession>
<dbReference type="Pfam" id="PF04535">
    <property type="entry name" value="CASP_dom"/>
    <property type="match status" value="1"/>
</dbReference>
<sequence>MDGVESKIIQNPPLKTHKYSLAVQICLRFLATVASFAAAWIMFTSKQSVVLYGINIDAKYNYSSAFKFFAIANLIASILSVVSLIVAAGILTRNRSDPNKFFYMFLHDLVVMTLIISACAAATAIASVGRYGNSHIGWMAICDHFSRFCDRMTISVTLSYFSFVLYLLLTLISATKSRKIIQV</sequence>
<dbReference type="PANTHER" id="PTHR36488">
    <property type="entry name" value="CASP-LIKE PROTEIN 1U1"/>
    <property type="match status" value="1"/>
</dbReference>
<proteinExistence type="inferred from homology"/>
<dbReference type="InterPro" id="IPR006459">
    <property type="entry name" value="CASP/CASPL"/>
</dbReference>
<evidence type="ECO:0000313" key="11">
    <source>
        <dbReference type="Proteomes" id="UP000585474"/>
    </source>
</evidence>
<dbReference type="InterPro" id="IPR044173">
    <property type="entry name" value="CASPL"/>
</dbReference>
<comment type="caution">
    <text evidence="10">The sequence shown here is derived from an EMBL/GenBank/DDBJ whole genome shotgun (WGS) entry which is preliminary data.</text>
</comment>
<dbReference type="OrthoDB" id="1904499at2759"/>
<keyword evidence="7 8" id="KW-0472">Membrane</keyword>
<keyword evidence="5 8" id="KW-0812">Transmembrane</keyword>
<protein>
    <recommendedName>
        <fullName evidence="8">CASP-like protein</fullName>
    </recommendedName>
</protein>
<evidence type="ECO:0000256" key="7">
    <source>
        <dbReference type="ARBA" id="ARBA00023136"/>
    </source>
</evidence>
<dbReference type="EMBL" id="BJWL01000016">
    <property type="protein sequence ID" value="GFZ03932.1"/>
    <property type="molecule type" value="Genomic_DNA"/>
</dbReference>
<feature type="transmembrane region" description="Helical" evidence="8">
    <location>
        <begin position="21"/>
        <end position="43"/>
    </location>
</feature>
<keyword evidence="11" id="KW-1185">Reference proteome</keyword>
<feature type="transmembrane region" description="Helical" evidence="8">
    <location>
        <begin position="103"/>
        <end position="132"/>
    </location>
</feature>
<evidence type="ECO:0000256" key="2">
    <source>
        <dbReference type="ARBA" id="ARBA00007651"/>
    </source>
</evidence>
<gene>
    <name evidence="10" type="ORF">Acr_16g0005560</name>
</gene>
<name>A0A7J0FZ00_9ERIC</name>
<comment type="similarity">
    <text evidence="2 8">Belongs to the Casparian strip membrane proteins (CASP) family.</text>
</comment>
<dbReference type="Proteomes" id="UP000585474">
    <property type="component" value="Unassembled WGS sequence"/>
</dbReference>
<evidence type="ECO:0000256" key="6">
    <source>
        <dbReference type="ARBA" id="ARBA00022989"/>
    </source>
</evidence>
<feature type="transmembrane region" description="Helical" evidence="8">
    <location>
        <begin position="152"/>
        <end position="172"/>
    </location>
</feature>
<evidence type="ECO:0000256" key="3">
    <source>
        <dbReference type="ARBA" id="ARBA00011489"/>
    </source>
</evidence>
<feature type="transmembrane region" description="Helical" evidence="8">
    <location>
        <begin position="68"/>
        <end position="91"/>
    </location>
</feature>
<evidence type="ECO:0000256" key="8">
    <source>
        <dbReference type="RuleBase" id="RU361233"/>
    </source>
</evidence>
<comment type="subunit">
    <text evidence="3 8">Homodimer and heterodimers.</text>
</comment>
<reference evidence="10 11" key="1">
    <citation type="submission" date="2019-07" db="EMBL/GenBank/DDBJ databases">
        <title>De Novo Assembly of kiwifruit Actinidia rufa.</title>
        <authorList>
            <person name="Sugita-Konishi S."/>
            <person name="Sato K."/>
            <person name="Mori E."/>
            <person name="Abe Y."/>
            <person name="Kisaki G."/>
            <person name="Hamano K."/>
            <person name="Suezawa K."/>
            <person name="Otani M."/>
            <person name="Fukuda T."/>
            <person name="Manabe T."/>
            <person name="Gomi K."/>
            <person name="Tabuchi M."/>
            <person name="Akimitsu K."/>
            <person name="Kataoka I."/>
        </authorList>
    </citation>
    <scope>NUCLEOTIDE SEQUENCE [LARGE SCALE GENOMIC DNA]</scope>
    <source>
        <strain evidence="11">cv. Fuchu</strain>
    </source>
</reference>
<dbReference type="PANTHER" id="PTHR36488:SF8">
    <property type="entry name" value="CASP-LIKE PROTEIN 1U1"/>
    <property type="match status" value="1"/>
</dbReference>